<dbReference type="Pfam" id="PF12729">
    <property type="entry name" value="4HB_MCP_1"/>
    <property type="match status" value="1"/>
</dbReference>
<name>A0A4P6P4K7_9GAMM</name>
<feature type="transmembrane region" description="Helical" evidence="4">
    <location>
        <begin position="182"/>
        <end position="203"/>
    </location>
</feature>
<dbReference type="NCBIfam" id="TIGR00229">
    <property type="entry name" value="sensory_box"/>
    <property type="match status" value="1"/>
</dbReference>
<dbReference type="PANTHER" id="PTHR45138:SF9">
    <property type="entry name" value="DIGUANYLATE CYCLASE DGCM-RELATED"/>
    <property type="match status" value="1"/>
</dbReference>
<dbReference type="OrthoDB" id="9812260at2"/>
<dbReference type="InterPro" id="IPR000160">
    <property type="entry name" value="GGDEF_dom"/>
</dbReference>
<dbReference type="PROSITE" id="PS50887">
    <property type="entry name" value="GGDEF"/>
    <property type="match status" value="1"/>
</dbReference>
<dbReference type="InterPro" id="IPR035965">
    <property type="entry name" value="PAS-like_dom_sf"/>
</dbReference>
<keyword evidence="4" id="KW-0472">Membrane</keyword>
<evidence type="ECO:0000256" key="3">
    <source>
        <dbReference type="ARBA" id="ARBA00034247"/>
    </source>
</evidence>
<dbReference type="NCBIfam" id="TIGR00254">
    <property type="entry name" value="GGDEF"/>
    <property type="match status" value="1"/>
</dbReference>
<dbReference type="InterPro" id="IPR000014">
    <property type="entry name" value="PAS"/>
</dbReference>
<evidence type="ECO:0000256" key="1">
    <source>
        <dbReference type="ARBA" id="ARBA00001946"/>
    </source>
</evidence>
<dbReference type="PANTHER" id="PTHR45138">
    <property type="entry name" value="REGULATORY COMPONENTS OF SENSORY TRANSDUCTION SYSTEM"/>
    <property type="match status" value="1"/>
</dbReference>
<protein>
    <recommendedName>
        <fullName evidence="2">diguanylate cyclase</fullName>
        <ecNumber evidence="2">2.7.7.65</ecNumber>
    </recommendedName>
</protein>
<accession>A0A4P6P4K7</accession>
<dbReference type="SMART" id="SM00267">
    <property type="entry name" value="GGDEF"/>
    <property type="match status" value="1"/>
</dbReference>
<dbReference type="InterPro" id="IPR024478">
    <property type="entry name" value="HlyB_4HB_MCP"/>
</dbReference>
<dbReference type="InterPro" id="IPR050469">
    <property type="entry name" value="Diguanylate_Cyclase"/>
</dbReference>
<dbReference type="FunFam" id="3.30.70.270:FF:000001">
    <property type="entry name" value="Diguanylate cyclase domain protein"/>
    <property type="match status" value="1"/>
</dbReference>
<proteinExistence type="predicted"/>
<dbReference type="SUPFAM" id="SSF55073">
    <property type="entry name" value="Nucleotide cyclase"/>
    <property type="match status" value="1"/>
</dbReference>
<organism evidence="6 7">
    <name type="scientific">Litorilituus sediminis</name>
    <dbReference type="NCBI Taxonomy" id="718192"/>
    <lineage>
        <taxon>Bacteria</taxon>
        <taxon>Pseudomonadati</taxon>
        <taxon>Pseudomonadota</taxon>
        <taxon>Gammaproteobacteria</taxon>
        <taxon>Alteromonadales</taxon>
        <taxon>Colwelliaceae</taxon>
        <taxon>Litorilituus</taxon>
    </lineage>
</organism>
<dbReference type="Pfam" id="PF00990">
    <property type="entry name" value="GGDEF"/>
    <property type="match status" value="1"/>
</dbReference>
<dbReference type="InterPro" id="IPR029787">
    <property type="entry name" value="Nucleotide_cyclase"/>
</dbReference>
<dbReference type="EMBL" id="CP034759">
    <property type="protein sequence ID" value="QBG34245.1"/>
    <property type="molecule type" value="Genomic_DNA"/>
</dbReference>
<dbReference type="Proteomes" id="UP000290244">
    <property type="component" value="Chromosome"/>
</dbReference>
<dbReference type="RefSeq" id="WP_130598266.1">
    <property type="nucleotide sequence ID" value="NZ_CP034759.1"/>
</dbReference>
<dbReference type="KEGG" id="lsd:EMK97_00040"/>
<sequence>MLEKKKIFLGFLSILVVVICLGGHSQWQLSKISQNTDDLYRHPFAVSNAAKSINFHLVCMHRHMKDVVLAQSEAEFNNAVAEVALHEQEVLKDFDIIFDRFLGNKSQLNKTYAAFIDWRPIRNEVIELAKLGRNSEAVAITKQKGAQHVASLNVLVEGLVSFAASKAEEFHSHSQQSAENAMVVNLLFTVIALSLVIMFALHIKRSLAQAKKDRSYRSHLIDQNIMLATLDKNAVVKDASSALCRFLGLRKQDIIGKDSHFFDNSDESAQLSEDILASIQTGKEWTGEIKHYDRNGNIKWASSTILPNYDADYQVSEFTNILVSITNKKLSGVDKLTSMLNRRRFDECIVHEMRVAKRNGYNFTLAVLDIDFFKKYNDHYGHPQGDSALQQVSNKIMTYINRPTDYAFRIGGEEFAIIFTNLSKAESQAYLEKVRKGVEAIEIDHQKSDVSPYLTVSIGACVINSESNLDEQQLYIEADKALYMAKESRNSVVVN</sequence>
<evidence type="ECO:0000313" key="7">
    <source>
        <dbReference type="Proteomes" id="UP000290244"/>
    </source>
</evidence>
<reference evidence="6 7" key="1">
    <citation type="submission" date="2018-12" db="EMBL/GenBank/DDBJ databases">
        <title>Complete genome of Litorilituus sediminis.</title>
        <authorList>
            <person name="Liu A."/>
            <person name="Rong J."/>
        </authorList>
    </citation>
    <scope>NUCLEOTIDE SEQUENCE [LARGE SCALE GENOMIC DNA]</scope>
    <source>
        <strain evidence="6 7">JCM 17549</strain>
    </source>
</reference>
<keyword evidence="4" id="KW-1133">Transmembrane helix</keyword>
<dbReference type="CDD" id="cd01949">
    <property type="entry name" value="GGDEF"/>
    <property type="match status" value="1"/>
</dbReference>
<dbReference type="EC" id="2.7.7.65" evidence="2"/>
<dbReference type="CDD" id="cd00130">
    <property type="entry name" value="PAS"/>
    <property type="match status" value="1"/>
</dbReference>
<keyword evidence="7" id="KW-1185">Reference proteome</keyword>
<gene>
    <name evidence="6" type="ORF">EMK97_00040</name>
</gene>
<comment type="catalytic activity">
    <reaction evidence="3">
        <text>2 GTP = 3',3'-c-di-GMP + 2 diphosphate</text>
        <dbReference type="Rhea" id="RHEA:24898"/>
        <dbReference type="ChEBI" id="CHEBI:33019"/>
        <dbReference type="ChEBI" id="CHEBI:37565"/>
        <dbReference type="ChEBI" id="CHEBI:58805"/>
        <dbReference type="EC" id="2.7.7.65"/>
    </reaction>
</comment>
<evidence type="ECO:0000259" key="5">
    <source>
        <dbReference type="PROSITE" id="PS50887"/>
    </source>
</evidence>
<dbReference type="Gene3D" id="3.30.450.20">
    <property type="entry name" value="PAS domain"/>
    <property type="match status" value="1"/>
</dbReference>
<comment type="cofactor">
    <cofactor evidence="1">
        <name>Mg(2+)</name>
        <dbReference type="ChEBI" id="CHEBI:18420"/>
    </cofactor>
</comment>
<dbReference type="GO" id="GO:0052621">
    <property type="term" value="F:diguanylate cyclase activity"/>
    <property type="evidence" value="ECO:0007669"/>
    <property type="project" value="UniProtKB-EC"/>
</dbReference>
<evidence type="ECO:0000313" key="6">
    <source>
        <dbReference type="EMBL" id="QBG34245.1"/>
    </source>
</evidence>
<dbReference type="SUPFAM" id="SSF55785">
    <property type="entry name" value="PYP-like sensor domain (PAS domain)"/>
    <property type="match status" value="1"/>
</dbReference>
<dbReference type="AlphaFoldDB" id="A0A4P6P4K7"/>
<dbReference type="Pfam" id="PF13426">
    <property type="entry name" value="PAS_9"/>
    <property type="match status" value="1"/>
</dbReference>
<evidence type="ECO:0000256" key="4">
    <source>
        <dbReference type="SAM" id="Phobius"/>
    </source>
</evidence>
<dbReference type="InterPro" id="IPR043128">
    <property type="entry name" value="Rev_trsase/Diguanyl_cyclase"/>
</dbReference>
<feature type="domain" description="GGDEF" evidence="5">
    <location>
        <begin position="361"/>
        <end position="495"/>
    </location>
</feature>
<evidence type="ECO:0000256" key="2">
    <source>
        <dbReference type="ARBA" id="ARBA00012528"/>
    </source>
</evidence>
<keyword evidence="4" id="KW-0812">Transmembrane</keyword>
<dbReference type="Gene3D" id="3.30.70.270">
    <property type="match status" value="1"/>
</dbReference>